<evidence type="ECO:0000313" key="2">
    <source>
        <dbReference type="Proteomes" id="UP001438707"/>
    </source>
</evidence>
<accession>A0AAW1QTN4</accession>
<name>A0AAW1QTN4_9CHLO</name>
<proteinExistence type="predicted"/>
<reference evidence="1 2" key="1">
    <citation type="journal article" date="2024" name="Nat. Commun.">
        <title>Phylogenomics reveals the evolutionary origins of lichenization in chlorophyte algae.</title>
        <authorList>
            <person name="Puginier C."/>
            <person name="Libourel C."/>
            <person name="Otte J."/>
            <person name="Skaloud P."/>
            <person name="Haon M."/>
            <person name="Grisel S."/>
            <person name="Petersen M."/>
            <person name="Berrin J.G."/>
            <person name="Delaux P.M."/>
            <person name="Dal Grande F."/>
            <person name="Keller J."/>
        </authorList>
    </citation>
    <scope>NUCLEOTIDE SEQUENCE [LARGE SCALE GENOMIC DNA]</scope>
    <source>
        <strain evidence="1 2">SAG 2145</strain>
    </source>
</reference>
<gene>
    <name evidence="1" type="ORF">WJX74_009702</name>
</gene>
<comment type="caution">
    <text evidence="1">The sequence shown here is derived from an EMBL/GenBank/DDBJ whole genome shotgun (WGS) entry which is preliminary data.</text>
</comment>
<keyword evidence="2" id="KW-1185">Reference proteome</keyword>
<organism evidence="1 2">
    <name type="scientific">Apatococcus lobatus</name>
    <dbReference type="NCBI Taxonomy" id="904363"/>
    <lineage>
        <taxon>Eukaryota</taxon>
        <taxon>Viridiplantae</taxon>
        <taxon>Chlorophyta</taxon>
        <taxon>core chlorophytes</taxon>
        <taxon>Trebouxiophyceae</taxon>
        <taxon>Chlorellales</taxon>
        <taxon>Chlorellaceae</taxon>
        <taxon>Apatococcus</taxon>
    </lineage>
</organism>
<evidence type="ECO:0000313" key="1">
    <source>
        <dbReference type="EMBL" id="KAK9824798.1"/>
    </source>
</evidence>
<sequence>MSGLKKPARTAGADYEDSLMRDGLSNPLPWPIYKAIQALVWLLEYLLRRLTPPPIRMMKESWRGYDSAALGTIGIQGHVKLPSNGAIAVGPPA</sequence>
<dbReference type="EMBL" id="JALJOS010000028">
    <property type="protein sequence ID" value="KAK9824798.1"/>
    <property type="molecule type" value="Genomic_DNA"/>
</dbReference>
<dbReference type="AlphaFoldDB" id="A0AAW1QTN4"/>
<protein>
    <submittedName>
        <fullName evidence="1">Uncharacterized protein</fullName>
    </submittedName>
</protein>
<dbReference type="Proteomes" id="UP001438707">
    <property type="component" value="Unassembled WGS sequence"/>
</dbReference>